<keyword evidence="2" id="KW-1185">Reference proteome</keyword>
<dbReference type="Pfam" id="PF04267">
    <property type="entry name" value="SoxD"/>
    <property type="match status" value="1"/>
</dbReference>
<comment type="caution">
    <text evidence="1">The sequence shown here is derived from an EMBL/GenBank/DDBJ whole genome shotgun (WGS) entry which is preliminary data.</text>
</comment>
<sequence>MASLITCPHCGVRPKEEFSIRGDAVPVRPAPNAGAEAWYAYVYVRDNPKGRIEEHWHHTAGCRRWLVVERDNVTHTVFSVRDAADVAKARSGEVA</sequence>
<organism evidence="1 2">
    <name type="scientific">Rhizobium straminoryzae</name>
    <dbReference type="NCBI Taxonomy" id="1387186"/>
    <lineage>
        <taxon>Bacteria</taxon>
        <taxon>Pseudomonadati</taxon>
        <taxon>Pseudomonadota</taxon>
        <taxon>Alphaproteobacteria</taxon>
        <taxon>Hyphomicrobiales</taxon>
        <taxon>Rhizobiaceae</taxon>
        <taxon>Rhizobium/Agrobacterium group</taxon>
        <taxon>Rhizobium</taxon>
    </lineage>
</organism>
<dbReference type="InterPro" id="IPR006279">
    <property type="entry name" value="SoxD"/>
</dbReference>
<dbReference type="AlphaFoldDB" id="A0A549T216"/>
<dbReference type="Proteomes" id="UP000316801">
    <property type="component" value="Unassembled WGS sequence"/>
</dbReference>
<evidence type="ECO:0000313" key="2">
    <source>
        <dbReference type="Proteomes" id="UP000316801"/>
    </source>
</evidence>
<proteinExistence type="predicted"/>
<protein>
    <submittedName>
        <fullName evidence="1">Sarcosine oxidase subunit delta</fullName>
    </submittedName>
</protein>
<dbReference type="EMBL" id="VJMG01000059">
    <property type="protein sequence ID" value="TRL35910.1"/>
    <property type="molecule type" value="Genomic_DNA"/>
</dbReference>
<reference evidence="1 2" key="1">
    <citation type="submission" date="2019-07" db="EMBL/GenBank/DDBJ databases">
        <title>Ln-dependent methylotrophs.</title>
        <authorList>
            <person name="Tani A."/>
        </authorList>
    </citation>
    <scope>NUCLEOTIDE SEQUENCE [LARGE SCALE GENOMIC DNA]</scope>
    <source>
        <strain evidence="1 2">SM12</strain>
    </source>
</reference>
<dbReference type="GO" id="GO:0008115">
    <property type="term" value="F:sarcosine oxidase activity"/>
    <property type="evidence" value="ECO:0007669"/>
    <property type="project" value="InterPro"/>
</dbReference>
<name>A0A549T216_9HYPH</name>
<gene>
    <name evidence="1" type="ORF">FNA46_18795</name>
</gene>
<dbReference type="InterPro" id="IPR038561">
    <property type="entry name" value="SoxD_sf"/>
</dbReference>
<evidence type="ECO:0000313" key="1">
    <source>
        <dbReference type="EMBL" id="TRL35910.1"/>
    </source>
</evidence>
<accession>A0A549T216</accession>
<dbReference type="GO" id="GO:0046653">
    <property type="term" value="P:tetrahydrofolate metabolic process"/>
    <property type="evidence" value="ECO:0007669"/>
    <property type="project" value="InterPro"/>
</dbReference>
<dbReference type="Gene3D" id="3.30.2270.10">
    <property type="entry name" value="Folate-binding superfamily"/>
    <property type="match status" value="1"/>
</dbReference>
<dbReference type="RefSeq" id="WP_143126746.1">
    <property type="nucleotide sequence ID" value="NZ_VJMG01000059.1"/>
</dbReference>